<dbReference type="Pfam" id="PF13873">
    <property type="entry name" value="Myb_DNA-bind_5"/>
    <property type="match status" value="1"/>
</dbReference>
<name>A0A0C2N171_THEKT</name>
<sequence>MDSSVLSRRKRRRSRNFNIIEKEVLCKLILPFNDIIRSKSADKESKELRRRTWNEIFQNFQRIMNYRSERTLDQIKIYWKNQLSKNKTQIRNKKARPLSSNNFMSQALANFNNSYQKYGSFKGSNNNCDTMVSHPPCKYQNFSNRPSEIRNSIDAVVQGVSNSNESLGADYRRIIEMLMDVNRTIDFYNLKLAQA</sequence>
<dbReference type="AlphaFoldDB" id="A0A0C2N171"/>
<dbReference type="InterPro" id="IPR028002">
    <property type="entry name" value="Myb_DNA-bind_5"/>
</dbReference>
<proteinExistence type="predicted"/>
<keyword evidence="3" id="KW-1185">Reference proteome</keyword>
<comment type="caution">
    <text evidence="2">The sequence shown here is derived from an EMBL/GenBank/DDBJ whole genome shotgun (WGS) entry which is preliminary data.</text>
</comment>
<feature type="domain" description="Myb/SANT-like DNA-binding" evidence="1">
    <location>
        <begin position="13"/>
        <end position="89"/>
    </location>
</feature>
<dbReference type="EMBL" id="JWZT01002185">
    <property type="protein sequence ID" value="KII70100.1"/>
    <property type="molecule type" value="Genomic_DNA"/>
</dbReference>
<reference evidence="2 3" key="1">
    <citation type="journal article" date="2014" name="Genome Biol. Evol.">
        <title>The genome of the myxosporean Thelohanellus kitauei shows adaptations to nutrient acquisition within its fish host.</title>
        <authorList>
            <person name="Yang Y."/>
            <person name="Xiong J."/>
            <person name="Zhou Z."/>
            <person name="Huo F."/>
            <person name="Miao W."/>
            <person name="Ran C."/>
            <person name="Liu Y."/>
            <person name="Zhang J."/>
            <person name="Feng J."/>
            <person name="Wang M."/>
            <person name="Wang M."/>
            <person name="Wang L."/>
            <person name="Yao B."/>
        </authorList>
    </citation>
    <scope>NUCLEOTIDE SEQUENCE [LARGE SCALE GENOMIC DNA]</scope>
    <source>
        <strain evidence="2">Wuqing</strain>
    </source>
</reference>
<gene>
    <name evidence="2" type="ORF">RF11_03678</name>
</gene>
<evidence type="ECO:0000313" key="2">
    <source>
        <dbReference type="EMBL" id="KII70100.1"/>
    </source>
</evidence>
<dbReference type="Proteomes" id="UP000031668">
    <property type="component" value="Unassembled WGS sequence"/>
</dbReference>
<organism evidence="2 3">
    <name type="scientific">Thelohanellus kitauei</name>
    <name type="common">Myxosporean</name>
    <dbReference type="NCBI Taxonomy" id="669202"/>
    <lineage>
        <taxon>Eukaryota</taxon>
        <taxon>Metazoa</taxon>
        <taxon>Cnidaria</taxon>
        <taxon>Myxozoa</taxon>
        <taxon>Myxosporea</taxon>
        <taxon>Bivalvulida</taxon>
        <taxon>Platysporina</taxon>
        <taxon>Myxobolidae</taxon>
        <taxon>Thelohanellus</taxon>
    </lineage>
</organism>
<protein>
    <recommendedName>
        <fullName evidence="1">Myb/SANT-like DNA-binding domain-containing protein</fullName>
    </recommendedName>
</protein>
<dbReference type="OrthoDB" id="3066195at2759"/>
<accession>A0A0C2N171</accession>
<evidence type="ECO:0000313" key="3">
    <source>
        <dbReference type="Proteomes" id="UP000031668"/>
    </source>
</evidence>
<evidence type="ECO:0000259" key="1">
    <source>
        <dbReference type="Pfam" id="PF13873"/>
    </source>
</evidence>